<feature type="domain" description="F-box" evidence="1">
    <location>
        <begin position="5"/>
        <end position="37"/>
    </location>
</feature>
<dbReference type="InterPro" id="IPR036047">
    <property type="entry name" value="F-box-like_dom_sf"/>
</dbReference>
<dbReference type="SUPFAM" id="SSF81383">
    <property type="entry name" value="F-box domain"/>
    <property type="match status" value="1"/>
</dbReference>
<dbReference type="PANTHER" id="PTHR48218">
    <property type="entry name" value="F-BOX DOMAIN CONTAINING PROTEIN"/>
    <property type="match status" value="1"/>
</dbReference>
<gene>
    <name evidence="2" type="ORF">Scep_029424</name>
</gene>
<evidence type="ECO:0000313" key="2">
    <source>
        <dbReference type="EMBL" id="KAK9082953.1"/>
    </source>
</evidence>
<dbReference type="EMBL" id="JBBNAG010000013">
    <property type="protein sequence ID" value="KAK9082953.1"/>
    <property type="molecule type" value="Genomic_DNA"/>
</dbReference>
<dbReference type="Proteomes" id="UP001419268">
    <property type="component" value="Unassembled WGS sequence"/>
</dbReference>
<dbReference type="Pfam" id="PF00646">
    <property type="entry name" value="F-box"/>
    <property type="match status" value="1"/>
</dbReference>
<dbReference type="AlphaFoldDB" id="A0AAP0E0Y8"/>
<accession>A0AAP0E0Y8</accession>
<dbReference type="CDD" id="cd09917">
    <property type="entry name" value="F-box_SF"/>
    <property type="match status" value="1"/>
</dbReference>
<evidence type="ECO:0000313" key="3">
    <source>
        <dbReference type="Proteomes" id="UP001419268"/>
    </source>
</evidence>
<organism evidence="2 3">
    <name type="scientific">Stephania cephalantha</name>
    <dbReference type="NCBI Taxonomy" id="152367"/>
    <lineage>
        <taxon>Eukaryota</taxon>
        <taxon>Viridiplantae</taxon>
        <taxon>Streptophyta</taxon>
        <taxon>Embryophyta</taxon>
        <taxon>Tracheophyta</taxon>
        <taxon>Spermatophyta</taxon>
        <taxon>Magnoliopsida</taxon>
        <taxon>Ranunculales</taxon>
        <taxon>Menispermaceae</taxon>
        <taxon>Menispermoideae</taxon>
        <taxon>Cissampelideae</taxon>
        <taxon>Stephania</taxon>
    </lineage>
</organism>
<sequence>MALLGLDLMLKVLDRLDARSLALCLMVSRDWNRVASTLVYQERGRDDYYMMVNDNGGDLQHLLAIDVERVMYAENQVKGSGGFHFERIPGVWKPGEMKWGTHRKDLGAYAGKPGERKWGFHRKDPGVWKPGERKWGTHRKDLGVRLADGLESWLCNFVSGAIFSALERSWFGKAHIPRVSQVRGVSKLVAYSLSIIDGKRVSV</sequence>
<dbReference type="InterPro" id="IPR001810">
    <property type="entry name" value="F-box_dom"/>
</dbReference>
<evidence type="ECO:0000259" key="1">
    <source>
        <dbReference type="Pfam" id="PF00646"/>
    </source>
</evidence>
<comment type="caution">
    <text evidence="2">The sequence shown here is derived from an EMBL/GenBank/DDBJ whole genome shotgun (WGS) entry which is preliminary data.</text>
</comment>
<dbReference type="Gene3D" id="1.20.1280.50">
    <property type="match status" value="1"/>
</dbReference>
<reference evidence="2 3" key="1">
    <citation type="submission" date="2024-01" db="EMBL/GenBank/DDBJ databases">
        <title>Genome assemblies of Stephania.</title>
        <authorList>
            <person name="Yang L."/>
        </authorList>
    </citation>
    <scope>NUCLEOTIDE SEQUENCE [LARGE SCALE GENOMIC DNA]</scope>
    <source>
        <strain evidence="2">JXDWG</strain>
        <tissue evidence="2">Leaf</tissue>
    </source>
</reference>
<keyword evidence="3" id="KW-1185">Reference proteome</keyword>
<protein>
    <recommendedName>
        <fullName evidence="1">F-box domain-containing protein</fullName>
    </recommendedName>
</protein>
<proteinExistence type="predicted"/>
<dbReference type="PANTHER" id="PTHR48218:SF3">
    <property type="entry name" value="OS07G0170800 PROTEIN"/>
    <property type="match status" value="1"/>
</dbReference>
<name>A0AAP0E0Y8_9MAGN</name>